<protein>
    <submittedName>
        <fullName evidence="2">DNA mismatch repair protein MutS</fullName>
    </submittedName>
</protein>
<comment type="caution">
    <text evidence="2">The sequence shown here is derived from an EMBL/GenBank/DDBJ whole genome shotgun (WGS) entry which is preliminary data.</text>
</comment>
<accession>A0A4U1CER5</accession>
<dbReference type="InterPro" id="IPR036781">
    <property type="entry name" value="Smr_assoc-like_sf"/>
</dbReference>
<evidence type="ECO:0000313" key="2">
    <source>
        <dbReference type="EMBL" id="TKC03350.1"/>
    </source>
</evidence>
<dbReference type="InterPro" id="IPR002625">
    <property type="entry name" value="Smr_dom"/>
</dbReference>
<dbReference type="Gene3D" id="2.60.40.1600">
    <property type="entry name" value="Smr-associated-like"/>
    <property type="match status" value="1"/>
</dbReference>
<dbReference type="Pfam" id="PF01713">
    <property type="entry name" value="Smr"/>
    <property type="match status" value="1"/>
</dbReference>
<evidence type="ECO:0000259" key="1">
    <source>
        <dbReference type="Pfam" id="PF01713"/>
    </source>
</evidence>
<dbReference type="OrthoDB" id="1524810at2"/>
<name>A0A4U1CER5_9SPHI</name>
<dbReference type="Proteomes" id="UP000310477">
    <property type="component" value="Unassembled WGS sequence"/>
</dbReference>
<dbReference type="EMBL" id="SWBO01000001">
    <property type="protein sequence ID" value="TKC03350.1"/>
    <property type="molecule type" value="Genomic_DNA"/>
</dbReference>
<dbReference type="InterPro" id="IPR036063">
    <property type="entry name" value="Smr_dom_sf"/>
</dbReference>
<dbReference type="SUPFAM" id="SSF158949">
    <property type="entry name" value="Smr-associated domain-like"/>
    <property type="match status" value="1"/>
</dbReference>
<feature type="domain" description="Smr" evidence="1">
    <location>
        <begin position="264"/>
        <end position="324"/>
    </location>
</feature>
<sequence length="325" mass="36792">MSNNESPFRGWGFKLGDFVRFVDEKREGYVTRIIDAQTLGVTDTDGFEIPVAISNLTHVHGHQSTPHTQGDKQAPIVIDEEFKEIGIFLAVAEDSKASAVAHFTLINNTSYQLLLSLKTDKKGIYKGEFASAIQPKTSTQLYSANLGDLEVWPEFTFQILYFTTANIKPVAPLNLTRKFKAKDFSGAKKQVPEINKYAWLIQLDEPVKLIDAQKLKESFFKAPSEKPKVAQPKTEIDLHIEKLRDDHQFLNQSEIIDIQLNYFQQMLDAAIVHQMPSIVFIHGVGNGTLRHHIHKTISKHPQVRTFLDARKEKFGFGATEVVFKV</sequence>
<dbReference type="Gene3D" id="3.30.1370.110">
    <property type="match status" value="1"/>
</dbReference>
<dbReference type="AlphaFoldDB" id="A0A4U1CER5"/>
<reference evidence="2 3" key="1">
    <citation type="submission" date="2019-04" db="EMBL/GenBank/DDBJ databases">
        <title>Pedobacter sp. AR-2-6 sp. nov., isolated from Arctic soil.</title>
        <authorList>
            <person name="Dahal R.H."/>
            <person name="Kim D.-U."/>
        </authorList>
    </citation>
    <scope>NUCLEOTIDE SEQUENCE [LARGE SCALE GENOMIC DNA]</scope>
    <source>
        <strain evidence="2 3">AR-2-6</strain>
    </source>
</reference>
<organism evidence="2 3">
    <name type="scientific">Pedobacter cryotolerans</name>
    <dbReference type="NCBI Taxonomy" id="2571270"/>
    <lineage>
        <taxon>Bacteria</taxon>
        <taxon>Pseudomonadati</taxon>
        <taxon>Bacteroidota</taxon>
        <taxon>Sphingobacteriia</taxon>
        <taxon>Sphingobacteriales</taxon>
        <taxon>Sphingobacteriaceae</taxon>
        <taxon>Pedobacter</taxon>
    </lineage>
</organism>
<proteinExistence type="predicted"/>
<dbReference type="RefSeq" id="WP_136873874.1">
    <property type="nucleotide sequence ID" value="NZ_SWBO01000001.1"/>
</dbReference>
<keyword evidence="3" id="KW-1185">Reference proteome</keyword>
<gene>
    <name evidence="2" type="ORF">FA045_01930</name>
</gene>
<evidence type="ECO:0000313" key="3">
    <source>
        <dbReference type="Proteomes" id="UP000310477"/>
    </source>
</evidence>